<feature type="region of interest" description="Disordered" evidence="7">
    <location>
        <begin position="146"/>
        <end position="170"/>
    </location>
</feature>
<feature type="compositionally biased region" description="Polar residues" evidence="7">
    <location>
        <begin position="444"/>
        <end position="488"/>
    </location>
</feature>
<feature type="compositionally biased region" description="Polar residues" evidence="7">
    <location>
        <begin position="1034"/>
        <end position="1049"/>
    </location>
</feature>
<accession>A0A8C4GPM6</accession>
<dbReference type="Proteomes" id="UP000694389">
    <property type="component" value="Unassembled WGS sequence"/>
</dbReference>
<feature type="transmembrane region" description="Helical" evidence="8">
    <location>
        <begin position="638"/>
        <end position="659"/>
    </location>
</feature>
<keyword evidence="2" id="KW-0597">Phosphoprotein</keyword>
<evidence type="ECO:0000313" key="11">
    <source>
        <dbReference type="Proteomes" id="UP000694389"/>
    </source>
</evidence>
<dbReference type="Pfam" id="PF25987">
    <property type="entry name" value="PRRT3"/>
    <property type="match status" value="1"/>
</dbReference>
<name>A0A8C4GPM6_DICLA</name>
<reference evidence="10" key="1">
    <citation type="submission" date="2025-08" db="UniProtKB">
        <authorList>
            <consortium name="Ensembl"/>
        </authorList>
    </citation>
    <scope>IDENTIFICATION</scope>
</reference>
<keyword evidence="4" id="KW-0732">Signal</keyword>
<dbReference type="AlphaFoldDB" id="A0A8C4GPM6"/>
<evidence type="ECO:0000259" key="9">
    <source>
        <dbReference type="Pfam" id="PF25987"/>
    </source>
</evidence>
<feature type="region of interest" description="Disordered" evidence="7">
    <location>
        <begin position="242"/>
        <end position="292"/>
    </location>
</feature>
<evidence type="ECO:0000256" key="5">
    <source>
        <dbReference type="ARBA" id="ARBA00022989"/>
    </source>
</evidence>
<feature type="region of interest" description="Disordered" evidence="7">
    <location>
        <begin position="386"/>
        <end position="488"/>
    </location>
</feature>
<dbReference type="InterPro" id="IPR043242">
    <property type="entry name" value="PRRT3"/>
</dbReference>
<evidence type="ECO:0000256" key="1">
    <source>
        <dbReference type="ARBA" id="ARBA00004141"/>
    </source>
</evidence>
<feature type="transmembrane region" description="Helical" evidence="8">
    <location>
        <begin position="564"/>
        <end position="586"/>
    </location>
</feature>
<reference evidence="10" key="2">
    <citation type="submission" date="2025-09" db="UniProtKB">
        <authorList>
            <consortium name="Ensembl"/>
        </authorList>
    </citation>
    <scope>IDENTIFICATION</scope>
</reference>
<evidence type="ECO:0000256" key="3">
    <source>
        <dbReference type="ARBA" id="ARBA00022692"/>
    </source>
</evidence>
<keyword evidence="5 8" id="KW-1133">Transmembrane helix</keyword>
<feature type="region of interest" description="Disordered" evidence="7">
    <location>
        <begin position="1012"/>
        <end position="1157"/>
    </location>
</feature>
<evidence type="ECO:0000313" key="10">
    <source>
        <dbReference type="Ensembl" id="ENSDLAP00005022858.2"/>
    </source>
</evidence>
<keyword evidence="6 8" id="KW-0472">Membrane</keyword>
<dbReference type="Ensembl" id="ENSDLAT00005024470.2">
    <property type="protein sequence ID" value="ENSDLAP00005022858.2"/>
    <property type="gene ID" value="ENSDLAG00005010529.2"/>
</dbReference>
<feature type="transmembrane region" description="Helical" evidence="8">
    <location>
        <begin position="750"/>
        <end position="778"/>
    </location>
</feature>
<organism evidence="10 11">
    <name type="scientific">Dicentrarchus labrax</name>
    <name type="common">European seabass</name>
    <name type="synonym">Morone labrax</name>
    <dbReference type="NCBI Taxonomy" id="13489"/>
    <lineage>
        <taxon>Eukaryota</taxon>
        <taxon>Metazoa</taxon>
        <taxon>Chordata</taxon>
        <taxon>Craniata</taxon>
        <taxon>Vertebrata</taxon>
        <taxon>Euteleostomi</taxon>
        <taxon>Actinopterygii</taxon>
        <taxon>Neopterygii</taxon>
        <taxon>Teleostei</taxon>
        <taxon>Neoteleostei</taxon>
        <taxon>Acanthomorphata</taxon>
        <taxon>Eupercaria</taxon>
        <taxon>Moronidae</taxon>
        <taxon>Dicentrarchus</taxon>
    </lineage>
</organism>
<feature type="compositionally biased region" description="Polar residues" evidence="7">
    <location>
        <begin position="1148"/>
        <end position="1157"/>
    </location>
</feature>
<sequence length="1157" mass="123418">MARELAAVQALLNATSPYCCVCVCMCVDRGTFPPPPAGPYNTQRLTTRRTPPDYTPPLANSVICDSPHILPQRTPSERSCTDPAEAQWKDGVTHRQRDQSLLTTQRQIMAPMSLLFLGFLLTLLHPSAAQTIIGSSSPLPRLDLPINSSPQPTKQTARFWPSLPPRGRSDVPIRATVRDRLTTTNAVQQRISHPTAQSTPSFIPGLSTQNLSSGPVLTQPTATRPRTDTASLAILRALAKGDATTKGSTPPLPTLPSSAVAESAVDKPVIAGNPEEGSVKETEDDDLQGLGSGSISTVMVVTEESPIGLPTVGDEMAQYRPQAQTAISKVSDVETPLPDSQTLEPQLFVLTTASKISTTPQTETRATLSPVGTQATPRTVMLTGELTANTPSTKKVTPKQDSAAVTLPQLTTTTTDSVDKQSETVGQPVSAQNSSHSNTSTQQVATKATTSSLTTQEAVRTSSKTTNQPNKTTQMGRNTASTTVQSSRTGTASFLATGVTRIRLSPTYQTGIGQRNRSILLGHPHQAPFSTSNAAPSPSTSPSPNATLLYWGDLSQTLAFAWELHVYGSASLFLLLFAGAALGLTLSPGTNCPHRGALALANALLFLAGGLRAVLFLIDPYGTRKFLPRPAVTALYNLPLHLLVWTQAALALLALRVAGVSVLPPTLERPPLVAVLAVLQCTLLLAADLLSPALSPVVPVTLQVLSLCWGLALCLGFLCYVFPRIRCPAIPHAGVPEEARRKAWTGSRRLGVILGRVLAVCAVLGALCCGLHVHATLWLYGLLGNWTRFNWGWWLVHFWARLLELAWGFSLLLLASWVFWRPQGCRGREESGPDGRAAGDLPSPGQSVGSTQRHTCWSKIVQSLRGKPCKKSDSNGVGGGGGPGEVPNNWAGQERPGADISKSLIRNQNHEQATAQPRCVKDSNRGRNHRGHSAERGISDGSTGSLLRLQALGRPPQRSVSGSLDQDRDTSLSLYEFDLRPPSPIDLTRSIDKALHREHLLGEGSLFYPLNQTSQCPSPGSGVSQGPWLRRNSDPQMLSESSDAPTESSMPLGGSVLSSVPSRQVTAPPTPSHQGYRWAGNTAGSVPSSVSCPVSLRPSRTSTGHLGEDGVDDTRPFITPDSERVRGRAGRPVGSRSYLEVSRHDDSASVSSEIIDL</sequence>
<proteinExistence type="predicted"/>
<dbReference type="GeneTree" id="ENSGT00730000111360"/>
<dbReference type="PANTHER" id="PTHR47400:SF2">
    <property type="entry name" value="PROLINE-RICH TRANSMEMBRANE PROTEIN 3-LIKE"/>
    <property type="match status" value="1"/>
</dbReference>
<feature type="compositionally biased region" description="Polar residues" evidence="7">
    <location>
        <begin position="844"/>
        <end position="853"/>
    </location>
</feature>
<feature type="compositionally biased region" description="Low complexity" evidence="7">
    <location>
        <begin position="1085"/>
        <end position="1099"/>
    </location>
</feature>
<protein>
    <recommendedName>
        <fullName evidence="9">Proline-rich transmembrane protein 3/4 domain-containing protein</fullName>
    </recommendedName>
</protein>
<feature type="compositionally biased region" description="Polar residues" evidence="7">
    <location>
        <begin position="1056"/>
        <end position="1067"/>
    </location>
</feature>
<feature type="region of interest" description="Disordered" evidence="7">
    <location>
        <begin position="909"/>
        <end position="943"/>
    </location>
</feature>
<keyword evidence="3 8" id="KW-0812">Transmembrane</keyword>
<dbReference type="OMA" id="ATLLYWG"/>
<feature type="compositionally biased region" description="Polar residues" evidence="7">
    <location>
        <begin position="386"/>
        <end position="395"/>
    </location>
</feature>
<feature type="compositionally biased region" description="Polar residues" evidence="7">
    <location>
        <begin position="1012"/>
        <end position="1024"/>
    </location>
</feature>
<dbReference type="GeneID" id="127377502"/>
<gene>
    <name evidence="10" type="primary">LOC127377502</name>
</gene>
<comment type="subcellular location">
    <subcellularLocation>
        <location evidence="1">Membrane</location>
        <topology evidence="1">Multi-pass membrane protein</topology>
    </subcellularLocation>
</comment>
<evidence type="ECO:0000256" key="2">
    <source>
        <dbReference type="ARBA" id="ARBA00022553"/>
    </source>
</evidence>
<dbReference type="PANTHER" id="PTHR47400">
    <property type="entry name" value="PROLINE-RICH TRANSMEMBRANE PROTEIN 3"/>
    <property type="match status" value="1"/>
</dbReference>
<feature type="transmembrane region" description="Helical" evidence="8">
    <location>
        <begin position="598"/>
        <end position="618"/>
    </location>
</feature>
<feature type="transmembrane region" description="Helical" evidence="8">
    <location>
        <begin position="798"/>
        <end position="820"/>
    </location>
</feature>
<feature type="region of interest" description="Disordered" evidence="7">
    <location>
        <begin position="183"/>
        <end position="228"/>
    </location>
</feature>
<feature type="region of interest" description="Disordered" evidence="7">
    <location>
        <begin position="829"/>
        <end position="853"/>
    </location>
</feature>
<evidence type="ECO:0000256" key="7">
    <source>
        <dbReference type="SAM" id="MobiDB-lite"/>
    </source>
</evidence>
<feature type="region of interest" description="Disordered" evidence="7">
    <location>
        <begin position="866"/>
        <end position="896"/>
    </location>
</feature>
<feature type="domain" description="Proline-rich transmembrane protein 3/4" evidence="9">
    <location>
        <begin position="537"/>
        <end position="824"/>
    </location>
</feature>
<feature type="compositionally biased region" description="Polar residues" evidence="7">
    <location>
        <begin position="146"/>
        <end position="156"/>
    </location>
</feature>
<feature type="region of interest" description="Disordered" evidence="7">
    <location>
        <begin position="73"/>
        <end position="92"/>
    </location>
</feature>
<dbReference type="OrthoDB" id="10066605at2759"/>
<feature type="transmembrane region" description="Helical" evidence="8">
    <location>
        <begin position="700"/>
        <end position="722"/>
    </location>
</feature>
<feature type="compositionally biased region" description="Basic and acidic residues" evidence="7">
    <location>
        <begin position="1106"/>
        <end position="1126"/>
    </location>
</feature>
<keyword evidence="11" id="KW-1185">Reference proteome</keyword>
<evidence type="ECO:0000256" key="6">
    <source>
        <dbReference type="ARBA" id="ARBA00023136"/>
    </source>
</evidence>
<evidence type="ECO:0000256" key="8">
    <source>
        <dbReference type="SAM" id="Phobius"/>
    </source>
</evidence>
<dbReference type="InterPro" id="IPR059081">
    <property type="entry name" value="PRRT3-4"/>
</dbReference>
<evidence type="ECO:0000256" key="4">
    <source>
        <dbReference type="ARBA" id="ARBA00022729"/>
    </source>
</evidence>
<feature type="compositionally biased region" description="Low complexity" evidence="7">
    <location>
        <begin position="430"/>
        <end position="443"/>
    </location>
</feature>
<dbReference type="RefSeq" id="XP_051281381.1">
    <property type="nucleotide sequence ID" value="XM_051425421.1"/>
</dbReference>
<feature type="transmembrane region" description="Helical" evidence="8">
    <location>
        <begin position="671"/>
        <end position="694"/>
    </location>
</feature>